<keyword evidence="6" id="KW-0119">Carbohydrate metabolism</keyword>
<comment type="similarity">
    <text evidence="3">Belongs to the aldose epimerase family.</text>
</comment>
<keyword evidence="10" id="KW-1185">Reference proteome</keyword>
<dbReference type="OrthoDB" id="274691at2759"/>
<comment type="function">
    <text evidence="8">Mutarotase that catalyzes the interconversion of beta-D-galactose and alpha-D-galactose during galactose metabolism. Beta-D-galactose is metabolized in the liver into glucose 1-phosphate, the primary metabolic fuel, by the action of four enzymes that constitute the Leloir pathway: GALM, GALK1 (galactokinase), GALT (galactose-1-phosphate uridylyltransferase) and GALE (UDP-galactose-4'-epimerase). Involved in the maintenance of the equilibrium between the beta- and alpha-anomers of galactose, therefore ensuring a sufficient supply of the alpha-anomer for GALK1. Also active on D-glucose although shows a preference for galactose over glucose.</text>
</comment>
<evidence type="ECO:0000256" key="3">
    <source>
        <dbReference type="ARBA" id="ARBA00006206"/>
    </source>
</evidence>
<evidence type="ECO:0000256" key="2">
    <source>
        <dbReference type="ARBA" id="ARBA00004947"/>
    </source>
</evidence>
<dbReference type="EnsemblMetazoa" id="XM_031929657">
    <property type="protein sequence ID" value="XP_031785517"/>
    <property type="gene ID" value="LOC100117765"/>
</dbReference>
<dbReference type="GO" id="GO:0006006">
    <property type="term" value="P:glucose metabolic process"/>
    <property type="evidence" value="ECO:0007669"/>
    <property type="project" value="TreeGrafter"/>
</dbReference>
<dbReference type="InterPro" id="IPR047215">
    <property type="entry name" value="Galactose_mutarotase-like"/>
</dbReference>
<dbReference type="RefSeq" id="XP_031785517.1">
    <property type="nucleotide sequence ID" value="XM_031929657.2"/>
</dbReference>
<organism evidence="9 10">
    <name type="scientific">Nasonia vitripennis</name>
    <name type="common">Parasitic wasp</name>
    <dbReference type="NCBI Taxonomy" id="7425"/>
    <lineage>
        <taxon>Eukaryota</taxon>
        <taxon>Metazoa</taxon>
        <taxon>Ecdysozoa</taxon>
        <taxon>Arthropoda</taxon>
        <taxon>Hexapoda</taxon>
        <taxon>Insecta</taxon>
        <taxon>Pterygota</taxon>
        <taxon>Neoptera</taxon>
        <taxon>Endopterygota</taxon>
        <taxon>Hymenoptera</taxon>
        <taxon>Apocrita</taxon>
        <taxon>Proctotrupomorpha</taxon>
        <taxon>Chalcidoidea</taxon>
        <taxon>Pteromalidae</taxon>
        <taxon>Pteromalinae</taxon>
        <taxon>Nasonia</taxon>
    </lineage>
</organism>
<evidence type="ECO:0000313" key="9">
    <source>
        <dbReference type="EnsemblMetazoa" id="XP_031785517"/>
    </source>
</evidence>
<dbReference type="CDD" id="cd09019">
    <property type="entry name" value="galactose_mutarotase_like"/>
    <property type="match status" value="1"/>
</dbReference>
<evidence type="ECO:0000256" key="1">
    <source>
        <dbReference type="ARBA" id="ARBA00001712"/>
    </source>
</evidence>
<proteinExistence type="inferred from homology"/>
<evidence type="ECO:0000256" key="7">
    <source>
        <dbReference type="ARBA" id="ARBA00032729"/>
    </source>
</evidence>
<dbReference type="InterPro" id="IPR008183">
    <property type="entry name" value="Aldose_1/G6P_1-epimerase"/>
</dbReference>
<dbReference type="InterPro" id="IPR011013">
    <property type="entry name" value="Gal_mutarotase_sf_dom"/>
</dbReference>
<comment type="catalytic activity">
    <reaction evidence="1">
        <text>alpha-D-galactose = beta-D-galactose</text>
        <dbReference type="Rhea" id="RHEA:28675"/>
        <dbReference type="ChEBI" id="CHEBI:27667"/>
        <dbReference type="ChEBI" id="CHEBI:28061"/>
        <dbReference type="EC" id="5.1.3.3"/>
    </reaction>
    <physiologicalReaction direction="right-to-left" evidence="1">
        <dbReference type="Rhea" id="RHEA:28677"/>
    </physiologicalReaction>
</comment>
<dbReference type="Proteomes" id="UP000002358">
    <property type="component" value="Chromosome 4"/>
</dbReference>
<dbReference type="GO" id="GO:0030246">
    <property type="term" value="F:carbohydrate binding"/>
    <property type="evidence" value="ECO:0007669"/>
    <property type="project" value="InterPro"/>
</dbReference>
<dbReference type="Pfam" id="PF01263">
    <property type="entry name" value="Aldose_epim"/>
    <property type="match status" value="2"/>
</dbReference>
<dbReference type="GeneID" id="100117765"/>
<comment type="pathway">
    <text evidence="2">Carbohydrate metabolism; galactose metabolism.</text>
</comment>
<reference evidence="9" key="1">
    <citation type="submission" date="2021-01" db="UniProtKB">
        <authorList>
            <consortium name="EnsemblMetazoa"/>
        </authorList>
    </citation>
    <scope>IDENTIFICATION</scope>
</reference>
<dbReference type="SUPFAM" id="SSF74650">
    <property type="entry name" value="Galactose mutarotase-like"/>
    <property type="match status" value="2"/>
</dbReference>
<evidence type="ECO:0000256" key="4">
    <source>
        <dbReference type="ARBA" id="ARBA00021023"/>
    </source>
</evidence>
<accession>A0A7M7T9T3</accession>
<dbReference type="Gene3D" id="2.70.98.10">
    <property type="match status" value="1"/>
</dbReference>
<name>A0A7M7T9T3_NASVI</name>
<dbReference type="InParanoid" id="A0A7M7T9T3"/>
<dbReference type="PANTHER" id="PTHR10091:SF0">
    <property type="entry name" value="GALACTOSE MUTAROTASE"/>
    <property type="match status" value="1"/>
</dbReference>
<keyword evidence="5" id="KW-0413">Isomerase</keyword>
<dbReference type="SMR" id="A0A7M7T9T3"/>
<evidence type="ECO:0000256" key="8">
    <source>
        <dbReference type="ARBA" id="ARBA00045743"/>
    </source>
</evidence>
<dbReference type="GO" id="GO:0033499">
    <property type="term" value="P:galactose catabolic process via UDP-galactose, Leloir pathway"/>
    <property type="evidence" value="ECO:0007669"/>
    <property type="project" value="TreeGrafter"/>
</dbReference>
<evidence type="ECO:0000313" key="10">
    <source>
        <dbReference type="Proteomes" id="UP000002358"/>
    </source>
</evidence>
<dbReference type="GO" id="GO:0004034">
    <property type="term" value="F:aldose 1-epimerase activity"/>
    <property type="evidence" value="ECO:0007669"/>
    <property type="project" value="UniProtKB-EC"/>
</dbReference>
<protein>
    <recommendedName>
        <fullName evidence="4">Galactose mutarotase</fullName>
    </recommendedName>
    <alternativeName>
        <fullName evidence="7">Aldose 1-epimerase</fullName>
    </alternativeName>
</protein>
<dbReference type="UniPathway" id="UPA00214"/>
<evidence type="ECO:0000256" key="5">
    <source>
        <dbReference type="ARBA" id="ARBA00023235"/>
    </source>
</evidence>
<dbReference type="AlphaFoldDB" id="A0A7M7T9T3"/>
<dbReference type="PANTHER" id="PTHR10091">
    <property type="entry name" value="ALDOSE-1-EPIMERASE"/>
    <property type="match status" value="1"/>
</dbReference>
<dbReference type="InterPro" id="IPR014718">
    <property type="entry name" value="GH-type_carb-bd"/>
</dbReference>
<sequence length="487" mass="53791">MTTSRNCKCNNVSIVEGIFGEVCADNPNDELENVESVLSSCGEGDHSTGKENESIKIKSYTMCNANRMEVKVITWGATIVSIKCPDKYGDTADVVLGFDDLESYLDPSLNSYIGCILGRCANRIMDGSFKIKDTDYFLTRNEMDRHHLHGGVREQKEISSAHIDPHFDSVALNFHSKPIFAAKKNEHFLSSSSKQQLINCQTNGFGRRIWESHLEDGCSVIMSYLSADGDEGYPGAVLVTAKFKLTDDNRLTIGIRASTSKPTLVNLSHGSLFNLAGHDAGEEELRSHKITLNCDRWTVSEFEDPVPTGAIRGVGGTTMDLRIAKTIGESVDKATLGKGFDHNFCVLRNSQPEVSFVARALHPKTGRFLEIYSDQPGVQFYTASRLPPYTPATIFPCDDQVVDCADPCDCETESSNAESHVSEKNKLQFLPGKAGAEYKRFCAFGLQPQNYPNAVNVAKFPCPILRPGQVYYHDLIYKFGVQLCDSL</sequence>
<evidence type="ECO:0000256" key="6">
    <source>
        <dbReference type="ARBA" id="ARBA00023277"/>
    </source>
</evidence>